<evidence type="ECO:0000259" key="5">
    <source>
        <dbReference type="PROSITE" id="PS50089"/>
    </source>
</evidence>
<keyword evidence="1" id="KW-0479">Metal-binding</keyword>
<name>A0AAW1BT31_CROAD</name>
<evidence type="ECO:0000313" key="7">
    <source>
        <dbReference type="Proteomes" id="UP001474421"/>
    </source>
</evidence>
<dbReference type="InterPro" id="IPR001841">
    <property type="entry name" value="Znf_RING"/>
</dbReference>
<dbReference type="Pfam" id="PF13445">
    <property type="entry name" value="zf-RING_UBOX"/>
    <property type="match status" value="1"/>
</dbReference>
<keyword evidence="7" id="KW-1185">Reference proteome</keyword>
<dbReference type="EMBL" id="JAOTOJ010000003">
    <property type="protein sequence ID" value="KAK9404940.1"/>
    <property type="molecule type" value="Genomic_DNA"/>
</dbReference>
<dbReference type="Proteomes" id="UP001474421">
    <property type="component" value="Unassembled WGS sequence"/>
</dbReference>
<evidence type="ECO:0000256" key="4">
    <source>
        <dbReference type="PROSITE-ProRule" id="PRU00175"/>
    </source>
</evidence>
<keyword evidence="2 4" id="KW-0863">Zinc-finger</keyword>
<reference evidence="6 7" key="1">
    <citation type="journal article" date="2024" name="Proc. Natl. Acad. Sci. U.S.A.">
        <title>The genetic regulatory architecture and epigenomic basis for age-related changes in rattlesnake venom.</title>
        <authorList>
            <person name="Hogan M.P."/>
            <person name="Holding M.L."/>
            <person name="Nystrom G.S."/>
            <person name="Colston T.J."/>
            <person name="Bartlett D.A."/>
            <person name="Mason A.J."/>
            <person name="Ellsworth S.A."/>
            <person name="Rautsaw R.M."/>
            <person name="Lawrence K.C."/>
            <person name="Strickland J.L."/>
            <person name="He B."/>
            <person name="Fraser P."/>
            <person name="Margres M.J."/>
            <person name="Gilbert D.M."/>
            <person name="Gibbs H.L."/>
            <person name="Parkinson C.L."/>
            <person name="Rokyta D.R."/>
        </authorList>
    </citation>
    <scope>NUCLEOTIDE SEQUENCE [LARGE SCALE GENOMIC DNA]</scope>
    <source>
        <strain evidence="6">DRR0105</strain>
    </source>
</reference>
<protein>
    <submittedName>
        <fullName evidence="6">Tripartite motif-containing protein 54-like</fullName>
    </submittedName>
</protein>
<gene>
    <name evidence="6" type="ORF">NXF25_009767</name>
</gene>
<dbReference type="Gene3D" id="3.30.40.10">
    <property type="entry name" value="Zinc/RING finger domain, C3HC4 (zinc finger)"/>
    <property type="match status" value="1"/>
</dbReference>
<organism evidence="6 7">
    <name type="scientific">Crotalus adamanteus</name>
    <name type="common">Eastern diamondback rattlesnake</name>
    <dbReference type="NCBI Taxonomy" id="8729"/>
    <lineage>
        <taxon>Eukaryota</taxon>
        <taxon>Metazoa</taxon>
        <taxon>Chordata</taxon>
        <taxon>Craniata</taxon>
        <taxon>Vertebrata</taxon>
        <taxon>Euteleostomi</taxon>
        <taxon>Lepidosauria</taxon>
        <taxon>Squamata</taxon>
        <taxon>Bifurcata</taxon>
        <taxon>Unidentata</taxon>
        <taxon>Episquamata</taxon>
        <taxon>Toxicofera</taxon>
        <taxon>Serpentes</taxon>
        <taxon>Colubroidea</taxon>
        <taxon>Viperidae</taxon>
        <taxon>Crotalinae</taxon>
        <taxon>Crotalus</taxon>
    </lineage>
</organism>
<evidence type="ECO:0000256" key="1">
    <source>
        <dbReference type="ARBA" id="ARBA00022723"/>
    </source>
</evidence>
<accession>A0AAW1BT31</accession>
<dbReference type="AlphaFoldDB" id="A0AAW1BT31"/>
<evidence type="ECO:0000256" key="2">
    <source>
        <dbReference type="ARBA" id="ARBA00022771"/>
    </source>
</evidence>
<feature type="domain" description="RING-type" evidence="5">
    <location>
        <begin position="26"/>
        <end position="68"/>
    </location>
</feature>
<keyword evidence="3" id="KW-0862">Zinc</keyword>
<comment type="caution">
    <text evidence="6">The sequence shown here is derived from an EMBL/GenBank/DDBJ whole genome shotgun (WGS) entry which is preliminary data.</text>
</comment>
<evidence type="ECO:0000313" key="6">
    <source>
        <dbReference type="EMBL" id="KAK9404940.1"/>
    </source>
</evidence>
<sequence length="93" mass="10588">MSKHLEYTSYPRDCPTMENLERQLICPICLEMFTKPVVILPCQHNLCRKCANDIFQSFVFPLGMTDTCLCAIGYHGSAPVSRSVFGIWIPCKK</sequence>
<proteinExistence type="predicted"/>
<dbReference type="InterPro" id="IPR017907">
    <property type="entry name" value="Znf_RING_CS"/>
</dbReference>
<dbReference type="InterPro" id="IPR013083">
    <property type="entry name" value="Znf_RING/FYVE/PHD"/>
</dbReference>
<dbReference type="PROSITE" id="PS00518">
    <property type="entry name" value="ZF_RING_1"/>
    <property type="match status" value="1"/>
</dbReference>
<dbReference type="InterPro" id="IPR027370">
    <property type="entry name" value="Znf-RING_euk"/>
</dbReference>
<dbReference type="SMART" id="SM00184">
    <property type="entry name" value="RING"/>
    <property type="match status" value="1"/>
</dbReference>
<evidence type="ECO:0000256" key="3">
    <source>
        <dbReference type="ARBA" id="ARBA00022833"/>
    </source>
</evidence>
<dbReference type="GO" id="GO:0008270">
    <property type="term" value="F:zinc ion binding"/>
    <property type="evidence" value="ECO:0007669"/>
    <property type="project" value="UniProtKB-KW"/>
</dbReference>
<dbReference type="PROSITE" id="PS50089">
    <property type="entry name" value="ZF_RING_2"/>
    <property type="match status" value="1"/>
</dbReference>
<dbReference type="SUPFAM" id="SSF57850">
    <property type="entry name" value="RING/U-box"/>
    <property type="match status" value="1"/>
</dbReference>